<protein>
    <recommendedName>
        <fullName evidence="1">MOSC domain-containing protein</fullName>
    </recommendedName>
</protein>
<dbReference type="GO" id="GO:0003824">
    <property type="term" value="F:catalytic activity"/>
    <property type="evidence" value="ECO:0007669"/>
    <property type="project" value="InterPro"/>
</dbReference>
<dbReference type="OrthoDB" id="1550913at2"/>
<name>A0A4V2EW69_9BURK</name>
<dbReference type="Pfam" id="PF03473">
    <property type="entry name" value="MOSC"/>
    <property type="match status" value="1"/>
</dbReference>
<dbReference type="Proteomes" id="UP000293433">
    <property type="component" value="Unassembled WGS sequence"/>
</dbReference>
<dbReference type="InterPro" id="IPR011037">
    <property type="entry name" value="Pyrv_Knase-like_insert_dom_sf"/>
</dbReference>
<dbReference type="GO" id="GO:0030151">
    <property type="term" value="F:molybdenum ion binding"/>
    <property type="evidence" value="ECO:0007669"/>
    <property type="project" value="InterPro"/>
</dbReference>
<dbReference type="PROSITE" id="PS51340">
    <property type="entry name" value="MOSC"/>
    <property type="match status" value="1"/>
</dbReference>
<comment type="caution">
    <text evidence="2">The sequence shown here is derived from an EMBL/GenBank/DDBJ whole genome shotgun (WGS) entry which is preliminary data.</text>
</comment>
<sequence>MNTTLTRPLASVRALSGLGIAADRHAGAHSPRQVLIAGDEAYQRFGLADGVLGESLRVAGRTDDWRAGELLQVGDEVLLWLTFACEPCGRLDRHRPGLSAVIGRHRGMLARVLRGGTMHPGDRVLPVGSALPADADLFSDDWRARVLAVARAVPPGRWIRYAQLAGMAGVAMTYCRAFPRVLAGLPAEVGERVRTAAQATSGQPWDGAGLFEAKVDVDVDVDPDAALAAAPPQRPGVEKR</sequence>
<dbReference type="InterPro" id="IPR005302">
    <property type="entry name" value="MoCF_Sase_C"/>
</dbReference>
<reference evidence="2 3" key="1">
    <citation type="submission" date="2019-02" db="EMBL/GenBank/DDBJ databases">
        <title>Genomic Encyclopedia of Type Strains, Phase IV (KMG-IV): sequencing the most valuable type-strain genomes for metagenomic binning, comparative biology and taxonomic classification.</title>
        <authorList>
            <person name="Goeker M."/>
        </authorList>
    </citation>
    <scope>NUCLEOTIDE SEQUENCE [LARGE SCALE GENOMIC DNA]</scope>
    <source>
        <strain evidence="2 3">DSM 10617</strain>
    </source>
</reference>
<organism evidence="2 3">
    <name type="scientific">Sphaerotilus mobilis</name>
    <dbReference type="NCBI Taxonomy" id="47994"/>
    <lineage>
        <taxon>Bacteria</taxon>
        <taxon>Pseudomonadati</taxon>
        <taxon>Pseudomonadota</taxon>
        <taxon>Betaproteobacteria</taxon>
        <taxon>Burkholderiales</taxon>
        <taxon>Sphaerotilaceae</taxon>
        <taxon>Sphaerotilus</taxon>
    </lineage>
</organism>
<dbReference type="GO" id="GO:0030170">
    <property type="term" value="F:pyridoxal phosphate binding"/>
    <property type="evidence" value="ECO:0007669"/>
    <property type="project" value="InterPro"/>
</dbReference>
<evidence type="ECO:0000259" key="1">
    <source>
        <dbReference type="PROSITE" id="PS51340"/>
    </source>
</evidence>
<dbReference type="AlphaFoldDB" id="A0A4V2EW69"/>
<dbReference type="SUPFAM" id="SSF50800">
    <property type="entry name" value="PK beta-barrel domain-like"/>
    <property type="match status" value="1"/>
</dbReference>
<evidence type="ECO:0000313" key="2">
    <source>
        <dbReference type="EMBL" id="RZS54950.1"/>
    </source>
</evidence>
<dbReference type="Gene3D" id="2.40.33.20">
    <property type="entry name" value="PK beta-barrel domain-like"/>
    <property type="match status" value="1"/>
</dbReference>
<feature type="domain" description="MOSC" evidence="1">
    <location>
        <begin position="7"/>
        <end position="127"/>
    </location>
</feature>
<keyword evidence="3" id="KW-1185">Reference proteome</keyword>
<gene>
    <name evidence="2" type="ORF">EV685_2436</name>
</gene>
<evidence type="ECO:0000313" key="3">
    <source>
        <dbReference type="Proteomes" id="UP000293433"/>
    </source>
</evidence>
<dbReference type="EMBL" id="SGWV01000009">
    <property type="protein sequence ID" value="RZS54950.1"/>
    <property type="molecule type" value="Genomic_DNA"/>
</dbReference>
<dbReference type="RefSeq" id="WP_130482256.1">
    <property type="nucleotide sequence ID" value="NZ_SGWV01000009.1"/>
</dbReference>
<proteinExistence type="predicted"/>
<accession>A0A4V2EW69</accession>